<name>A0ABR6Y0M2_9FLAO</name>
<evidence type="ECO:0000313" key="1">
    <source>
        <dbReference type="EMBL" id="MBC3846297.1"/>
    </source>
</evidence>
<reference evidence="1 2" key="1">
    <citation type="submission" date="2020-08" db="EMBL/GenBank/DDBJ databases">
        <title>Winogradskyella ouciana sp. nov., isolated from the hadal seawater of the Mariana Trench.</title>
        <authorList>
            <person name="He X."/>
        </authorList>
    </citation>
    <scope>NUCLEOTIDE SEQUENCE [LARGE SCALE GENOMIC DNA]</scope>
    <source>
        <strain evidence="1 2">KCTC 22026</strain>
    </source>
</reference>
<evidence type="ECO:0008006" key="3">
    <source>
        <dbReference type="Google" id="ProtNLM"/>
    </source>
</evidence>
<dbReference type="EMBL" id="JACOME010000002">
    <property type="protein sequence ID" value="MBC3846297.1"/>
    <property type="molecule type" value="Genomic_DNA"/>
</dbReference>
<evidence type="ECO:0000313" key="2">
    <source>
        <dbReference type="Proteomes" id="UP000607435"/>
    </source>
</evidence>
<comment type="caution">
    <text evidence="1">The sequence shown here is derived from an EMBL/GenBank/DDBJ whole genome shotgun (WGS) entry which is preliminary data.</text>
</comment>
<dbReference type="RefSeq" id="WP_186845422.1">
    <property type="nucleotide sequence ID" value="NZ_JACOME010000002.1"/>
</dbReference>
<proteinExistence type="predicted"/>
<gene>
    <name evidence="1" type="ORF">H6H04_07895</name>
</gene>
<sequence>MSCHLFAQDKEDRIIAVWDTGEAKVDIYKSDKMYIGHPLNSKGERNDKIEVLNLKYKEGKWVGKIYSKKRGKLLDVKCKVEDDKLLLEVTARFISTNLQWSQVK</sequence>
<dbReference type="Proteomes" id="UP000607435">
    <property type="component" value="Unassembled WGS sequence"/>
</dbReference>
<keyword evidence="2" id="KW-1185">Reference proteome</keyword>
<organism evidence="1 2">
    <name type="scientific">Winogradskyella echinorum</name>
    <dbReference type="NCBI Taxonomy" id="538189"/>
    <lineage>
        <taxon>Bacteria</taxon>
        <taxon>Pseudomonadati</taxon>
        <taxon>Bacteroidota</taxon>
        <taxon>Flavobacteriia</taxon>
        <taxon>Flavobacteriales</taxon>
        <taxon>Flavobacteriaceae</taxon>
        <taxon>Winogradskyella</taxon>
    </lineage>
</organism>
<protein>
    <recommendedName>
        <fullName evidence="3">DUF2147 domain-containing protein</fullName>
    </recommendedName>
</protein>
<accession>A0ABR6Y0M2</accession>